<sequence length="97" mass="10756">MLQFNITNLQVSDINFEVPSAFGKWDFEQAAVYSQIISRINNEDIMGNTYFATNAGINFQSSINDLEAACDEIIDICLVLSFINARCVAPSSTTTYS</sequence>
<keyword evidence="1" id="KW-0614">Plasmid</keyword>
<dbReference type="EMBL" id="AP024149">
    <property type="protein sequence ID" value="BCM88058.1"/>
    <property type="molecule type" value="Genomic_DNA"/>
</dbReference>
<reference evidence="1" key="1">
    <citation type="submission" date="2020-11" db="EMBL/GenBank/DDBJ databases">
        <title>Complete genome sequence of a novel pathogenic Methylobacterium strain isolated from rice in Vietnam.</title>
        <authorList>
            <person name="Lai K."/>
            <person name="Okazaki S."/>
            <person name="Higashi K."/>
            <person name="Mori H."/>
            <person name="Toyoda A."/>
            <person name="Kurokawa K."/>
        </authorList>
    </citation>
    <scope>NUCLEOTIDE SEQUENCE</scope>
    <source>
        <strain evidence="1">VL1</strain>
        <plasmid evidence="1">pVL1_4</plasmid>
    </source>
</reference>
<accession>A0A8H8X0V9</accession>
<protein>
    <submittedName>
        <fullName evidence="1">Uncharacterized protein</fullName>
    </submittedName>
</protein>
<dbReference type="AlphaFoldDB" id="A0A8H8X0V9"/>
<proteinExistence type="predicted"/>
<dbReference type="RefSeq" id="WP_207184126.1">
    <property type="nucleotide sequence ID" value="NZ_AP024149.1"/>
</dbReference>
<geneLocation type="plasmid" evidence="1 2">
    <name>pVL1_4</name>
</geneLocation>
<evidence type="ECO:0000313" key="1">
    <source>
        <dbReference type="EMBL" id="BCM88058.1"/>
    </source>
</evidence>
<organism evidence="1 2">
    <name type="scientific">Methylobacterium indicum</name>
    <dbReference type="NCBI Taxonomy" id="1775910"/>
    <lineage>
        <taxon>Bacteria</taxon>
        <taxon>Pseudomonadati</taxon>
        <taxon>Pseudomonadota</taxon>
        <taxon>Alphaproteobacteria</taxon>
        <taxon>Hyphomicrobiales</taxon>
        <taxon>Methylobacteriaceae</taxon>
        <taxon>Methylobacterium</taxon>
    </lineage>
</organism>
<gene>
    <name evidence="1" type="ORF">mvi_65190</name>
</gene>
<dbReference type="KEGG" id="mind:mvi_65190"/>
<name>A0A8H8X0V9_9HYPH</name>
<evidence type="ECO:0000313" key="2">
    <source>
        <dbReference type="Proteomes" id="UP000663508"/>
    </source>
</evidence>
<dbReference type="Proteomes" id="UP000663508">
    <property type="component" value="Plasmid pVL1_4"/>
</dbReference>